<proteinExistence type="predicted"/>
<feature type="compositionally biased region" description="Basic and acidic residues" evidence="1">
    <location>
        <begin position="57"/>
        <end position="79"/>
    </location>
</feature>
<dbReference type="PROSITE" id="PS51318">
    <property type="entry name" value="TAT"/>
    <property type="match status" value="1"/>
</dbReference>
<feature type="region of interest" description="Disordered" evidence="1">
    <location>
        <begin position="47"/>
        <end position="82"/>
    </location>
</feature>
<accession>A0A1X1PZ21</accession>
<dbReference type="OrthoDB" id="4414061at2"/>
<reference evidence="2 3" key="1">
    <citation type="journal article" date="2007" name="Genome Res.">
        <title>Genome characteristics of facultatively symbiotic Frankia sp. strains reflect host range and host plant biogeography.</title>
        <authorList>
            <person name="Normand P."/>
            <person name="Lapierre P."/>
            <person name="Tisa L.S."/>
            <person name="Gogarten J.P."/>
            <person name="Alloisio N."/>
            <person name="Bagnarol E."/>
            <person name="Bassi C.A."/>
            <person name="Berry A.M."/>
            <person name="Bickhart D.M."/>
            <person name="Choisne N."/>
            <person name="Couloux A."/>
            <person name="Cournoyer B."/>
            <person name="Cruveiller S."/>
            <person name="Daubin V."/>
            <person name="Demange N."/>
            <person name="Francino M.P."/>
            <person name="Goltsman E."/>
            <person name="Huang Y."/>
            <person name="Kopp O.R."/>
            <person name="Labarre L."/>
            <person name="Lapidus A."/>
            <person name="Lavire C."/>
            <person name="Marechal J."/>
            <person name="Martinez M."/>
            <person name="Mastronunzio J.E."/>
            <person name="Mullin B.C."/>
            <person name="Niemann J."/>
            <person name="Pujic P."/>
            <person name="Rawnsley T."/>
            <person name="Rouy Z."/>
            <person name="Schenowitz C."/>
            <person name="Sellstedt A."/>
            <person name="Tavares F."/>
            <person name="Tomkins J.P."/>
            <person name="Vallenet D."/>
            <person name="Valverde C."/>
            <person name="Wall L.G."/>
            <person name="Wang Y."/>
            <person name="Medigue C."/>
            <person name="Benson D.R."/>
        </authorList>
    </citation>
    <scope>NUCLEOTIDE SEQUENCE [LARGE SCALE GENOMIC DNA]</scope>
    <source>
        <strain evidence="3">DSM 45818 / CECT 9043 / CcI3</strain>
    </source>
</reference>
<dbReference type="HOGENOM" id="CLU_1997326_0_0_11"/>
<organism evidence="2 3">
    <name type="scientific">Frankia casuarinae (strain DSM 45818 / CECT 9043 / HFP020203 / CcI3)</name>
    <dbReference type="NCBI Taxonomy" id="106370"/>
    <lineage>
        <taxon>Bacteria</taxon>
        <taxon>Bacillati</taxon>
        <taxon>Actinomycetota</taxon>
        <taxon>Actinomycetes</taxon>
        <taxon>Frankiales</taxon>
        <taxon>Frankiaceae</taxon>
        <taxon>Frankia</taxon>
    </lineage>
</organism>
<protein>
    <submittedName>
        <fullName evidence="2">Uncharacterized protein</fullName>
    </submittedName>
</protein>
<dbReference type="RefSeq" id="WP_011436677.1">
    <property type="nucleotide sequence ID" value="NC_007777.1"/>
</dbReference>
<evidence type="ECO:0000313" key="2">
    <source>
        <dbReference type="EMBL" id="ABD11631.1"/>
    </source>
</evidence>
<dbReference type="InterPro" id="IPR006311">
    <property type="entry name" value="TAT_signal"/>
</dbReference>
<dbReference type="AlphaFoldDB" id="Q2JAR1"/>
<evidence type="ECO:0000313" key="3">
    <source>
        <dbReference type="Proteomes" id="UP000001937"/>
    </source>
</evidence>
<name>Q2JAR1_FRACC</name>
<evidence type="ECO:0000256" key="1">
    <source>
        <dbReference type="SAM" id="MobiDB-lite"/>
    </source>
</evidence>
<sequence>MTSASPSYPESGLLARLRADGFVRRDLLALVPLGGAGLGVAYRPRAASAPTVSGGTGREDTDGREGADSPEGLKGRDGPRGAGGAVAPGVVRLAVPLAGAGQAARVLAGIEALLAPRWVWWSARSATRVPLA</sequence>
<gene>
    <name evidence="2" type="ordered locus">Francci3_2263</name>
</gene>
<keyword evidence="3" id="KW-1185">Reference proteome</keyword>
<accession>Q2JAR1</accession>
<dbReference type="STRING" id="106370.Francci3_2263"/>
<dbReference type="EMBL" id="CP000249">
    <property type="protein sequence ID" value="ABD11631.1"/>
    <property type="molecule type" value="Genomic_DNA"/>
</dbReference>
<dbReference type="KEGG" id="fra:Francci3_2263"/>
<dbReference type="Proteomes" id="UP000001937">
    <property type="component" value="Chromosome"/>
</dbReference>